<sequence>MFPPVTIHLSPTTMIAFLQHIEAACGAVDASQVADEAIRQWLERQGDRAAPGAPRLVPKGYHWKCLYVPEGTLVKLWRYPEYGQAEVIGDRLVFKGEHTSPNKFVLGCTGTIRNAWLEISLLMPGEKRWFCARDRRWRIFSEARPPVRAGKPLPPPEEIQPWDWRFLPAAERIFEPTKPPKCLPQVTS</sequence>
<keyword evidence="2" id="KW-1185">Reference proteome</keyword>
<evidence type="ECO:0000313" key="2">
    <source>
        <dbReference type="Proteomes" id="UP000318431"/>
    </source>
</evidence>
<proteinExistence type="predicted"/>
<reference evidence="1 2" key="1">
    <citation type="journal article" date="2015" name="Stand. Genomic Sci.">
        <title>Genomic Encyclopedia of Bacterial and Archaeal Type Strains, Phase III: the genomes of soil and plant-associated and newly described type strains.</title>
        <authorList>
            <person name="Whitman W.B."/>
            <person name="Woyke T."/>
            <person name="Klenk H.P."/>
            <person name="Zhou Y."/>
            <person name="Lilburn T.G."/>
            <person name="Beck B.J."/>
            <person name="De Vos P."/>
            <person name="Vandamme P."/>
            <person name="Eisen J.A."/>
            <person name="Garrity G."/>
            <person name="Hugenholtz P."/>
            <person name="Kyrpides N.C."/>
        </authorList>
    </citation>
    <scope>NUCLEOTIDE SEQUENCE [LARGE SCALE GENOMIC DNA]</scope>
    <source>
        <strain evidence="1 2">CGMCC 1.10822</strain>
    </source>
</reference>
<organism evidence="1 2">
    <name type="scientific">Pseudoduganella lurida</name>
    <dbReference type="NCBI Taxonomy" id="1036180"/>
    <lineage>
        <taxon>Bacteria</taxon>
        <taxon>Pseudomonadati</taxon>
        <taxon>Pseudomonadota</taxon>
        <taxon>Betaproteobacteria</taxon>
        <taxon>Burkholderiales</taxon>
        <taxon>Oxalobacteraceae</taxon>
        <taxon>Telluria group</taxon>
        <taxon>Pseudoduganella</taxon>
    </lineage>
</organism>
<dbReference type="EMBL" id="VLLB01000005">
    <property type="protein sequence ID" value="TWI64244.1"/>
    <property type="molecule type" value="Genomic_DNA"/>
</dbReference>
<dbReference type="Proteomes" id="UP000318431">
    <property type="component" value="Unassembled WGS sequence"/>
</dbReference>
<accession>A0A562R6P3</accession>
<protein>
    <submittedName>
        <fullName evidence="1">Uncharacterized protein</fullName>
    </submittedName>
</protein>
<evidence type="ECO:0000313" key="1">
    <source>
        <dbReference type="EMBL" id="TWI64244.1"/>
    </source>
</evidence>
<gene>
    <name evidence="1" type="ORF">IP91_03010</name>
</gene>
<name>A0A562R6P3_9BURK</name>
<comment type="caution">
    <text evidence="1">The sequence shown here is derived from an EMBL/GenBank/DDBJ whole genome shotgun (WGS) entry which is preliminary data.</text>
</comment>
<dbReference type="AlphaFoldDB" id="A0A562R6P3"/>